<dbReference type="EMBL" id="FUXM01000002">
    <property type="protein sequence ID" value="SJZ56259.1"/>
    <property type="molecule type" value="Genomic_DNA"/>
</dbReference>
<reference evidence="5" key="1">
    <citation type="submission" date="2017-02" db="EMBL/GenBank/DDBJ databases">
        <authorList>
            <person name="Varghese N."/>
            <person name="Submissions S."/>
        </authorList>
    </citation>
    <scope>NUCLEOTIDE SEQUENCE [LARGE SCALE GENOMIC DNA]</scope>
    <source>
        <strain evidence="5">DSM 16521</strain>
    </source>
</reference>
<protein>
    <submittedName>
        <fullName evidence="4">2-oxoglutarate ferredoxin oxidoreductase, alpha subunit</fullName>
    </submittedName>
</protein>
<dbReference type="InterPro" id="IPR052368">
    <property type="entry name" value="2-oxoacid_oxidoreductase"/>
</dbReference>
<evidence type="ECO:0000313" key="5">
    <source>
        <dbReference type="Proteomes" id="UP000189933"/>
    </source>
</evidence>
<sequence>MSGRKLVQGNEACVYGALAAGVRFYAGYPITPSTEIAEMMATELPKYQGTYIQMEDEIASMGAVLGASMAGVKAMTATSGPGFSLMQENIGYGYMAEVPCLIVNVQRMGPSTGVPTAPGQADVQQARWGTHGDHPALVLTPWSVEECYTLTKKAVELSELLSMPVILLMDEVIGHMRESINIAEELNFAQKAERALPALSPQEYQPYRADEKGRIQLAPFGHGYRYHITGLVHDVKGFPTNNPKLIEEQLVRIQRKVELNRQEIELYETYYADDADYLLVSYGCSARSAFATMRKLRANGLKVGLVRLITLWPLPDNSLRNIVKNKKRVFVVEMNQGQITREIGRVVAGLCKVQGIHRIDGELITPNEILEKVVGSLC</sequence>
<dbReference type="SUPFAM" id="SSF52922">
    <property type="entry name" value="TK C-terminal domain-like"/>
    <property type="match status" value="1"/>
</dbReference>
<dbReference type="Pfam" id="PF17147">
    <property type="entry name" value="PFOR_II"/>
    <property type="match status" value="1"/>
</dbReference>
<dbReference type="RefSeq" id="WP_078664383.1">
    <property type="nucleotide sequence ID" value="NZ_FUXM01000002.1"/>
</dbReference>
<dbReference type="CDD" id="cd07034">
    <property type="entry name" value="TPP_PYR_PFOR_IOR-alpha_like"/>
    <property type="match status" value="1"/>
</dbReference>
<evidence type="ECO:0000256" key="1">
    <source>
        <dbReference type="ARBA" id="ARBA00023002"/>
    </source>
</evidence>
<dbReference type="AlphaFoldDB" id="A0A1T4LNF2"/>
<dbReference type="GO" id="GO:0016491">
    <property type="term" value="F:oxidoreductase activity"/>
    <property type="evidence" value="ECO:0007669"/>
    <property type="project" value="UniProtKB-KW"/>
</dbReference>
<gene>
    <name evidence="4" type="ORF">SAMN02745885_00225</name>
</gene>
<dbReference type="InterPro" id="IPR029061">
    <property type="entry name" value="THDP-binding"/>
</dbReference>
<dbReference type="Gene3D" id="3.40.50.920">
    <property type="match status" value="1"/>
</dbReference>
<dbReference type="InterPro" id="IPR002880">
    <property type="entry name" value="Pyrv_Fd/Flavodoxin_OxRdtase_N"/>
</dbReference>
<keyword evidence="5" id="KW-1185">Reference proteome</keyword>
<feature type="domain" description="Pyruvate flavodoxin/ferredoxin oxidoreductase pyrimidine binding" evidence="2">
    <location>
        <begin position="16"/>
        <end position="246"/>
    </location>
</feature>
<dbReference type="NCBIfam" id="NF006412">
    <property type="entry name" value="PRK08659.1"/>
    <property type="match status" value="1"/>
</dbReference>
<dbReference type="FunFam" id="3.40.50.970:FF:000022">
    <property type="entry name" value="2-oxoglutarate ferredoxin oxidoreductase alpha subunit"/>
    <property type="match status" value="1"/>
</dbReference>
<dbReference type="Pfam" id="PF01855">
    <property type="entry name" value="POR_N"/>
    <property type="match status" value="1"/>
</dbReference>
<dbReference type="PANTHER" id="PTHR43088:SF1">
    <property type="entry name" value="SUBUNIT OF PYRUVATE:FLAVODOXIN OXIDOREDUCTASE"/>
    <property type="match status" value="1"/>
</dbReference>
<dbReference type="InterPro" id="IPR033412">
    <property type="entry name" value="PFOR_II"/>
</dbReference>
<accession>A0A1T4LNF2</accession>
<dbReference type="Proteomes" id="UP000189933">
    <property type="component" value="Unassembled WGS sequence"/>
</dbReference>
<keyword evidence="1" id="KW-0560">Oxidoreductase</keyword>
<dbReference type="SUPFAM" id="SSF52518">
    <property type="entry name" value="Thiamin diphosphate-binding fold (THDP-binding)"/>
    <property type="match status" value="1"/>
</dbReference>
<dbReference type="OrthoDB" id="9794954at2"/>
<evidence type="ECO:0000259" key="3">
    <source>
        <dbReference type="Pfam" id="PF17147"/>
    </source>
</evidence>
<proteinExistence type="predicted"/>
<dbReference type="InterPro" id="IPR009014">
    <property type="entry name" value="Transketo_C/PFOR_II"/>
</dbReference>
<feature type="domain" description="Pyruvate:ferredoxin oxidoreductase core" evidence="3">
    <location>
        <begin position="275"/>
        <end position="369"/>
    </location>
</feature>
<dbReference type="Gene3D" id="3.40.50.970">
    <property type="match status" value="1"/>
</dbReference>
<evidence type="ECO:0000259" key="2">
    <source>
        <dbReference type="Pfam" id="PF01855"/>
    </source>
</evidence>
<name>A0A1T4LNF2_9FIRM</name>
<dbReference type="PANTHER" id="PTHR43088">
    <property type="entry name" value="SUBUNIT OF PYRUVATE:FLAVODOXIN OXIDOREDUCTASE-RELATED"/>
    <property type="match status" value="1"/>
</dbReference>
<evidence type="ECO:0000313" key="4">
    <source>
        <dbReference type="EMBL" id="SJZ56259.1"/>
    </source>
</evidence>
<organism evidence="4 5">
    <name type="scientific">Carboxydocella sporoproducens DSM 16521</name>
    <dbReference type="NCBI Taxonomy" id="1121270"/>
    <lineage>
        <taxon>Bacteria</taxon>
        <taxon>Bacillati</taxon>
        <taxon>Bacillota</taxon>
        <taxon>Clostridia</taxon>
        <taxon>Eubacteriales</taxon>
        <taxon>Clostridiales Family XVI. Incertae Sedis</taxon>
        <taxon>Carboxydocella</taxon>
    </lineage>
</organism>